<feature type="domain" description="Ubiquitin-like protease family profile" evidence="5">
    <location>
        <begin position="461"/>
        <end position="652"/>
    </location>
</feature>
<dbReference type="GO" id="GO:0008234">
    <property type="term" value="F:cysteine-type peptidase activity"/>
    <property type="evidence" value="ECO:0007669"/>
    <property type="project" value="InterPro"/>
</dbReference>
<evidence type="ECO:0000259" key="5">
    <source>
        <dbReference type="PROSITE" id="PS50600"/>
    </source>
</evidence>
<proteinExistence type="inferred from homology"/>
<dbReference type="Pfam" id="PF02902">
    <property type="entry name" value="Peptidase_C48"/>
    <property type="match status" value="1"/>
</dbReference>
<protein>
    <recommendedName>
        <fullName evidence="5">Ubiquitin-like protease family profile domain-containing protein</fullName>
    </recommendedName>
</protein>
<dbReference type="InterPro" id="IPR038765">
    <property type="entry name" value="Papain-like_cys_pep_sf"/>
</dbReference>
<dbReference type="Gene3D" id="3.40.395.10">
    <property type="entry name" value="Adenoviral Proteinase, Chain A"/>
    <property type="match status" value="1"/>
</dbReference>
<accession>A0AAU9RPH8</accession>
<dbReference type="EMBL" id="OU466858">
    <property type="protein sequence ID" value="CAH2047131.1"/>
    <property type="molecule type" value="Genomic_DNA"/>
</dbReference>
<name>A0AAU9RPH8_THLAR</name>
<dbReference type="AlphaFoldDB" id="A0AAU9RPH8"/>
<evidence type="ECO:0000313" key="7">
    <source>
        <dbReference type="Proteomes" id="UP000836841"/>
    </source>
</evidence>
<feature type="region of interest" description="Disordered" evidence="4">
    <location>
        <begin position="296"/>
        <end position="412"/>
    </location>
</feature>
<keyword evidence="7" id="KW-1185">Reference proteome</keyword>
<feature type="compositionally biased region" description="Basic and acidic residues" evidence="4">
    <location>
        <begin position="296"/>
        <end position="311"/>
    </location>
</feature>
<gene>
    <name evidence="6" type="ORF">TAV2_LOCUS4984</name>
</gene>
<keyword evidence="2" id="KW-0645">Protease</keyword>
<feature type="region of interest" description="Disordered" evidence="4">
    <location>
        <begin position="690"/>
        <end position="727"/>
    </location>
</feature>
<dbReference type="PANTHER" id="PTHR48449:SF1">
    <property type="entry name" value="DUF1985 DOMAIN-CONTAINING PROTEIN"/>
    <property type="match status" value="1"/>
</dbReference>
<dbReference type="PROSITE" id="PS50600">
    <property type="entry name" value="ULP_PROTEASE"/>
    <property type="match status" value="1"/>
</dbReference>
<dbReference type="GO" id="GO:0006508">
    <property type="term" value="P:proteolysis"/>
    <property type="evidence" value="ECO:0007669"/>
    <property type="project" value="UniProtKB-KW"/>
</dbReference>
<evidence type="ECO:0000256" key="1">
    <source>
        <dbReference type="ARBA" id="ARBA00005234"/>
    </source>
</evidence>
<dbReference type="PANTHER" id="PTHR48449">
    <property type="entry name" value="DUF1985 DOMAIN-CONTAINING PROTEIN"/>
    <property type="match status" value="1"/>
</dbReference>
<evidence type="ECO:0000256" key="2">
    <source>
        <dbReference type="ARBA" id="ARBA00022670"/>
    </source>
</evidence>
<evidence type="ECO:0000313" key="6">
    <source>
        <dbReference type="EMBL" id="CAH2047131.1"/>
    </source>
</evidence>
<evidence type="ECO:0000256" key="4">
    <source>
        <dbReference type="SAM" id="MobiDB-lite"/>
    </source>
</evidence>
<evidence type="ECO:0000256" key="3">
    <source>
        <dbReference type="ARBA" id="ARBA00022801"/>
    </source>
</evidence>
<feature type="compositionally biased region" description="Basic and acidic residues" evidence="4">
    <location>
        <begin position="342"/>
        <end position="388"/>
    </location>
</feature>
<dbReference type="Proteomes" id="UP000836841">
    <property type="component" value="Chromosome 2"/>
</dbReference>
<keyword evidence="3" id="KW-0378">Hydrolase</keyword>
<dbReference type="SUPFAM" id="SSF54001">
    <property type="entry name" value="Cysteine proteinases"/>
    <property type="match status" value="1"/>
</dbReference>
<dbReference type="InterPro" id="IPR003653">
    <property type="entry name" value="Peptidase_C48_C"/>
</dbReference>
<comment type="similarity">
    <text evidence="1">Belongs to the peptidase C48 family.</text>
</comment>
<sequence>MLGKQSLMMEDEVHKTLKLPPRIYKFGTEPDKVDKYTVKGLMQLLENNANRMSAEEKLSRGAAILTHGIIIAKNPTIKVPRESLQLFSNLDSYSVRPWGKMGYDVLSASIQRMKAKTFAKPMYEVQGFVWAITLWALSAVPALGTTFGSRFDSSSSAGPLCLQWKATQTPNISEVLDVHNQRDVIVNIVIGDPEEYKNLVPPTNPIDKDFATVVQLVMQGYRLSRSEWIEGKVDGVLASEQIRTKHNRRVEPSRTTREAPLVTDSDKIDKMMEMLKALIGKVETIEAFVGIKAAEKKDPVDGEDNNDPKDPEDGEDNNDGKDPEDGQDNNAAKDPADDVIDISDREGNVEDHGEDKDDTNGNDGDRTGNVDAHIDISDIDENHGGDENLKDDEGDESHDSNRHGFTLRPPLTDEDVTVQLEKGGAHPIFHPFQPYLLSRKSRLDEWKNATNQRILKDFLRHEVNGDWFLNLQTPGTVMTRQHMDSAMHLLRTRRKNSPKIFANSRVAIYGEYFLLTLKQCWERWRLSQKWYNYDNKSVEGYINGTFPAIGNTGKKMIKDIDYVYAPKCWHDKQWVAVIFDLKKGSVSIWDSDRYPDRLSDYKTSTIPYAQIMHVLLKMFVKGARYSKEFTIKKQPRIPKDTGLYTFKFIECRASMMTDLSSLCLANIEQLRIKLAVDLFCEVFDGPSSDNQLNDADADELPLESPSESNKSKRKLKGDDRRSSMRNKKARIYKLAYEDL</sequence>
<reference evidence="6 7" key="1">
    <citation type="submission" date="2022-03" db="EMBL/GenBank/DDBJ databases">
        <authorList>
            <person name="Nunn A."/>
            <person name="Chopra R."/>
            <person name="Nunn A."/>
            <person name="Contreras Garrido A."/>
        </authorList>
    </citation>
    <scope>NUCLEOTIDE SEQUENCE [LARGE SCALE GENOMIC DNA]</scope>
</reference>
<organism evidence="6 7">
    <name type="scientific">Thlaspi arvense</name>
    <name type="common">Field penny-cress</name>
    <dbReference type="NCBI Taxonomy" id="13288"/>
    <lineage>
        <taxon>Eukaryota</taxon>
        <taxon>Viridiplantae</taxon>
        <taxon>Streptophyta</taxon>
        <taxon>Embryophyta</taxon>
        <taxon>Tracheophyta</taxon>
        <taxon>Spermatophyta</taxon>
        <taxon>Magnoliopsida</taxon>
        <taxon>eudicotyledons</taxon>
        <taxon>Gunneridae</taxon>
        <taxon>Pentapetalae</taxon>
        <taxon>rosids</taxon>
        <taxon>malvids</taxon>
        <taxon>Brassicales</taxon>
        <taxon>Brassicaceae</taxon>
        <taxon>Thlaspideae</taxon>
        <taxon>Thlaspi</taxon>
    </lineage>
</organism>